<evidence type="ECO:0000256" key="1">
    <source>
        <dbReference type="SAM" id="MobiDB-lite"/>
    </source>
</evidence>
<dbReference type="PANTHER" id="PTHR32440">
    <property type="entry name" value="PHOSPHATASE DCR2-RELATED-RELATED"/>
    <property type="match status" value="1"/>
</dbReference>
<evidence type="ECO:0000313" key="4">
    <source>
        <dbReference type="Proteomes" id="UP000548304"/>
    </source>
</evidence>
<dbReference type="InterPro" id="IPR029052">
    <property type="entry name" value="Metallo-depent_PP-like"/>
</dbReference>
<protein>
    <submittedName>
        <fullName evidence="3">3',5'-cyclic AMP phosphodiesterase CpdA</fullName>
    </submittedName>
</protein>
<evidence type="ECO:0000313" key="3">
    <source>
        <dbReference type="EMBL" id="NYH80881.1"/>
    </source>
</evidence>
<dbReference type="GO" id="GO:0005737">
    <property type="term" value="C:cytoplasm"/>
    <property type="evidence" value="ECO:0007669"/>
    <property type="project" value="TreeGrafter"/>
</dbReference>
<reference evidence="3 4" key="1">
    <citation type="submission" date="2020-07" db="EMBL/GenBank/DDBJ databases">
        <title>Genomic Encyclopedia of Type Strains, Phase III (KMG-III): the genomes of soil and plant-associated and newly described type strains.</title>
        <authorList>
            <person name="Whitman W."/>
        </authorList>
    </citation>
    <scope>NUCLEOTIDE SEQUENCE [LARGE SCALE GENOMIC DNA]</scope>
    <source>
        <strain evidence="3 4">CECT 8576</strain>
    </source>
</reference>
<dbReference type="EMBL" id="JACBYW010000010">
    <property type="protein sequence ID" value="NYH80881.1"/>
    <property type="molecule type" value="Genomic_DNA"/>
</dbReference>
<proteinExistence type="predicted"/>
<dbReference type="RefSeq" id="WP_179537196.1">
    <property type="nucleotide sequence ID" value="NZ_JACBYW010000010.1"/>
</dbReference>
<dbReference type="InterPro" id="IPR004843">
    <property type="entry name" value="Calcineurin-like_PHP"/>
</dbReference>
<feature type="domain" description="Calcineurin-like phosphoesterase" evidence="2">
    <location>
        <begin position="54"/>
        <end position="311"/>
    </location>
</feature>
<dbReference type="Proteomes" id="UP000548304">
    <property type="component" value="Unassembled WGS sequence"/>
</dbReference>
<dbReference type="GO" id="GO:0016788">
    <property type="term" value="F:hydrolase activity, acting on ester bonds"/>
    <property type="evidence" value="ECO:0007669"/>
    <property type="project" value="TreeGrafter"/>
</dbReference>
<gene>
    <name evidence="3" type="ORF">FHR84_004253</name>
</gene>
<organism evidence="3 4">
    <name type="scientific">Actinopolyspora biskrensis</name>
    <dbReference type="NCBI Taxonomy" id="1470178"/>
    <lineage>
        <taxon>Bacteria</taxon>
        <taxon>Bacillati</taxon>
        <taxon>Actinomycetota</taxon>
        <taxon>Actinomycetes</taxon>
        <taxon>Actinopolysporales</taxon>
        <taxon>Actinopolysporaceae</taxon>
        <taxon>Actinopolyspora</taxon>
    </lineage>
</organism>
<accession>A0A852Z264</accession>
<feature type="region of interest" description="Disordered" evidence="1">
    <location>
        <begin position="26"/>
        <end position="45"/>
    </location>
</feature>
<dbReference type="PANTHER" id="PTHR32440:SF0">
    <property type="entry name" value="PHOSPHATASE DCR2-RELATED"/>
    <property type="match status" value="1"/>
</dbReference>
<feature type="compositionally biased region" description="Basic and acidic residues" evidence="1">
    <location>
        <begin position="35"/>
        <end position="45"/>
    </location>
</feature>
<comment type="caution">
    <text evidence="3">The sequence shown here is derived from an EMBL/GenBank/DDBJ whole genome shotgun (WGS) entry which is preliminary data.</text>
</comment>
<dbReference type="AlphaFoldDB" id="A0A852Z264"/>
<dbReference type="SUPFAM" id="SSF56300">
    <property type="entry name" value="Metallo-dependent phosphatases"/>
    <property type="match status" value="1"/>
</dbReference>
<dbReference type="Gene3D" id="3.60.21.10">
    <property type="match status" value="1"/>
</dbReference>
<keyword evidence="4" id="KW-1185">Reference proteome</keyword>
<dbReference type="PROSITE" id="PS51318">
    <property type="entry name" value="TAT"/>
    <property type="match status" value="1"/>
</dbReference>
<dbReference type="Pfam" id="PF00149">
    <property type="entry name" value="Metallophos"/>
    <property type="match status" value="1"/>
</dbReference>
<name>A0A852Z264_9ACTN</name>
<dbReference type="CDD" id="cd07383">
    <property type="entry name" value="MPP_Dcr2"/>
    <property type="match status" value="1"/>
</dbReference>
<sequence length="392" mass="43419">MSERTGPIGRRALFRATGVGAAAAAATPAVARAGTAREDGAPEPKLRFREDGTFRVVQFNDTQDDERTDRRTVELMERTLDSERPDFALINGDVITGGCDSELQVKQAINNVVTPMESRGVPWAITFGNHDEDSERSSGMSEQDMLEFYTSYEHNLNERGPRDGSGTGDAVLTVAGSHDGRAAFALWLVDSGRYAPETIAGQDFEGYPHWGWVRPDQIRWYSETSRKLERAAGGRVPGLMWMHIPLWEHRFMWFAGVDSRGEQDHARAVEKHGIEGERNEAECPGPFNSGMFTAILERGDVRGVFCGHDHVNSYVGDYYGVLLGYSSGTGFGPYGLDGADRHRLRGARVFTLDENADGVLRETRMVFARDFGIDMSPQDQPMAPLPLGPEQR</sequence>
<dbReference type="InterPro" id="IPR006311">
    <property type="entry name" value="TAT_signal"/>
</dbReference>
<evidence type="ECO:0000259" key="2">
    <source>
        <dbReference type="Pfam" id="PF00149"/>
    </source>
</evidence>